<feature type="domain" description="AAA+ ATPase" evidence="9">
    <location>
        <begin position="495"/>
        <end position="684"/>
    </location>
</feature>
<feature type="domain" description="AAA+ ATPase" evidence="9">
    <location>
        <begin position="832"/>
        <end position="968"/>
    </location>
</feature>
<dbReference type="InterPro" id="IPR003960">
    <property type="entry name" value="ATPase_AAA_CS"/>
</dbReference>
<evidence type="ECO:0000256" key="4">
    <source>
        <dbReference type="ARBA" id="ARBA00022801"/>
    </source>
</evidence>
<evidence type="ECO:0000313" key="10">
    <source>
        <dbReference type="EMBL" id="CAI5721637.1"/>
    </source>
</evidence>
<reference evidence="10" key="1">
    <citation type="submission" date="2022-12" db="EMBL/GenBank/DDBJ databases">
        <authorList>
            <person name="Webb A."/>
        </authorList>
    </citation>
    <scope>NUCLEOTIDE SEQUENCE</scope>
    <source>
        <strain evidence="10">Hp1</strain>
    </source>
</reference>
<keyword evidence="6" id="KW-0472">Membrane</keyword>
<comment type="similarity">
    <text evidence="2">Belongs to the AAA ATPase family.</text>
</comment>
<dbReference type="PANTHER" id="PTHR23077:SF12">
    <property type="entry name" value="PEROXISOMAL ATPASE PEX1"/>
    <property type="match status" value="1"/>
</dbReference>
<evidence type="ECO:0000259" key="9">
    <source>
        <dbReference type="SMART" id="SM00382"/>
    </source>
</evidence>
<dbReference type="InterPro" id="IPR029067">
    <property type="entry name" value="CDC48_domain_2-like_sf"/>
</dbReference>
<sequence>MAARGTFLRPKLVPVCSCYVNLPLPFVQTFLGGSERVRNGSTILALSWETIDGYVQRVCVGWVGGTVKSSASHSDVIEVPIEFARCVGIQDHLENTPQPFVRVHVVEALPVARQMNVEPCTPDDWELIQLHAGEIETELLRQMCVVNDKQVVPIWVNKNAVIRIRASLPNGIEYARLTPASEIIVAPKERQTTMSGLSPDLYYEQSPPLIIQDDSGALQNDTVDEVWVHPESLAMLDGAILPDTPVDAQVAPIVALWSLVSESTTQHNAQTESVREQNVYCVAKLKASRYVVRSHVLPSRSMLATLGTAAHETVCVRVVRLPALPPSSVTLLTNLETQDDGHAALACQVQQSFLRWSSSTEQSHVVSSGSVVRLELDNGDIIRAIADVQYDAEEAFSAEQQEGAPVGALEQYSLLGTSKGGHVLSPGQVTVQRATGIHKQVLAELHRKASSTRTYNSSILELSRKAKSYAALIKAVRPVLSQDASVARVVLGTKPPGSALLYGDRGSGKTTLLRALVHEVRTRTDYAAFATTVDCRDLRGLKMETVKSRLSDLFEVAAAHAPALIVLDNLDALVPAEDESAGAANEQSRRIAESLLILMRQNSQRMHEAAVELCASFKRECKVVEGCPEMQNRPARTKLLDVVGNAIQSKSVAIVAAARSDMSIHKALRGCGLFDRSIRVASPDTEQRETVIREMMEMKVRDLNFTANGPKTSRQLAVDPIIDFGHLSSLTEGYSLRDMSSATDRALHRTLNRLALTQPANEDGVSLFVEQRDFEEGIEDFQPTGLIGVDLFKSSIKWSDVGGLQHVRTVLKDTLELPTRYAKLYENTPLKLPAGVLLYGPPGCGKTLLASAVAHECGLNFISVKGPEVLNKYIGASEQAIRDLFARAGSAAPSVLFLDEFDSIAPRRGADNTGVTDRLVNQLLTFLDGVEDRKGVYVLAATSRPDMIDPALLRPGRLDKSLYCGFPDQEERLDILRAVSSNMDLSDEAVDYLSEVASGSKCAYFSGADLQAIMYSAQLQLVHEKLNGDTSNLITKTHLQTALDSAHPSTSEAARLHFERLYASFSRARKTDFAVAQADVSATTESLQSHVVHQRTALA</sequence>
<keyword evidence="3" id="KW-0547">Nucleotide-binding</keyword>
<protein>
    <recommendedName>
        <fullName evidence="8">Peroxisomal ATPase PEX1</fullName>
    </recommendedName>
    <alternativeName>
        <fullName evidence="7">Peroxin-1</fullName>
    </alternativeName>
</protein>
<evidence type="ECO:0000256" key="8">
    <source>
        <dbReference type="ARBA" id="ARBA00034532"/>
    </source>
</evidence>
<evidence type="ECO:0000256" key="1">
    <source>
        <dbReference type="ARBA" id="ARBA00004370"/>
    </source>
</evidence>
<dbReference type="PROSITE" id="PS00674">
    <property type="entry name" value="AAA"/>
    <property type="match status" value="1"/>
</dbReference>
<dbReference type="AlphaFoldDB" id="A0AAV0TLQ2"/>
<keyword evidence="4" id="KW-0378">Hydrolase</keyword>
<evidence type="ECO:0000256" key="2">
    <source>
        <dbReference type="ARBA" id="ARBA00006914"/>
    </source>
</evidence>
<dbReference type="GO" id="GO:0016558">
    <property type="term" value="P:protein import into peroxisome matrix"/>
    <property type="evidence" value="ECO:0007669"/>
    <property type="project" value="TreeGrafter"/>
</dbReference>
<proteinExistence type="inferred from homology"/>
<dbReference type="Proteomes" id="UP001162031">
    <property type="component" value="Unassembled WGS sequence"/>
</dbReference>
<evidence type="ECO:0000313" key="11">
    <source>
        <dbReference type="Proteomes" id="UP001162031"/>
    </source>
</evidence>
<dbReference type="InterPro" id="IPR003593">
    <property type="entry name" value="AAA+_ATPase"/>
</dbReference>
<evidence type="ECO:0000256" key="3">
    <source>
        <dbReference type="ARBA" id="ARBA00022741"/>
    </source>
</evidence>
<dbReference type="Pfam" id="PF00004">
    <property type="entry name" value="AAA"/>
    <property type="match status" value="2"/>
</dbReference>
<dbReference type="GO" id="GO:0005829">
    <property type="term" value="C:cytosol"/>
    <property type="evidence" value="ECO:0007669"/>
    <property type="project" value="TreeGrafter"/>
</dbReference>
<dbReference type="PANTHER" id="PTHR23077">
    <property type="entry name" value="AAA-FAMILY ATPASE"/>
    <property type="match status" value="1"/>
</dbReference>
<dbReference type="EMBL" id="CANTFL010000388">
    <property type="protein sequence ID" value="CAI5721637.1"/>
    <property type="molecule type" value="Genomic_DNA"/>
</dbReference>
<dbReference type="GO" id="GO:0005524">
    <property type="term" value="F:ATP binding"/>
    <property type="evidence" value="ECO:0007669"/>
    <property type="project" value="UniProtKB-KW"/>
</dbReference>
<comment type="caution">
    <text evidence="10">The sequence shown here is derived from an EMBL/GenBank/DDBJ whole genome shotgun (WGS) entry which is preliminary data.</text>
</comment>
<dbReference type="FunFam" id="3.40.50.300:FF:000149">
    <property type="entry name" value="Nuclear valosin-containing protein-like"/>
    <property type="match status" value="1"/>
</dbReference>
<dbReference type="Gene3D" id="3.40.50.300">
    <property type="entry name" value="P-loop containing nucleotide triphosphate hydrolases"/>
    <property type="match status" value="2"/>
</dbReference>
<evidence type="ECO:0000256" key="7">
    <source>
        <dbReference type="ARBA" id="ARBA00032509"/>
    </source>
</evidence>
<dbReference type="SUPFAM" id="SSF52540">
    <property type="entry name" value="P-loop containing nucleoside triphosphate hydrolases"/>
    <property type="match status" value="2"/>
</dbReference>
<dbReference type="Gene3D" id="3.10.330.10">
    <property type="match status" value="1"/>
</dbReference>
<dbReference type="InterPro" id="IPR050168">
    <property type="entry name" value="AAA_ATPase_domain"/>
</dbReference>
<accession>A0AAV0TLQ2</accession>
<evidence type="ECO:0000256" key="5">
    <source>
        <dbReference type="ARBA" id="ARBA00022840"/>
    </source>
</evidence>
<organism evidence="10 11">
    <name type="scientific">Hyaloperonospora brassicae</name>
    <name type="common">Brassica downy mildew</name>
    <name type="synonym">Peronospora brassicae</name>
    <dbReference type="NCBI Taxonomy" id="162125"/>
    <lineage>
        <taxon>Eukaryota</taxon>
        <taxon>Sar</taxon>
        <taxon>Stramenopiles</taxon>
        <taxon>Oomycota</taxon>
        <taxon>Peronosporomycetes</taxon>
        <taxon>Peronosporales</taxon>
        <taxon>Peronosporaceae</taxon>
        <taxon>Hyaloperonospora</taxon>
    </lineage>
</organism>
<keyword evidence="11" id="KW-1185">Reference proteome</keyword>
<dbReference type="GO" id="GO:0005778">
    <property type="term" value="C:peroxisomal membrane"/>
    <property type="evidence" value="ECO:0007669"/>
    <property type="project" value="TreeGrafter"/>
</dbReference>
<dbReference type="InterPro" id="IPR015342">
    <property type="entry name" value="PEX1-N_C-lobe"/>
</dbReference>
<dbReference type="SUPFAM" id="SSF54585">
    <property type="entry name" value="Cdc48 domain 2-like"/>
    <property type="match status" value="1"/>
</dbReference>
<dbReference type="GO" id="GO:0016887">
    <property type="term" value="F:ATP hydrolysis activity"/>
    <property type="evidence" value="ECO:0007669"/>
    <property type="project" value="InterPro"/>
</dbReference>
<name>A0AAV0TLQ2_HYABA</name>
<gene>
    <name evidence="10" type="ORF">HBR001_LOCUS2672</name>
</gene>
<dbReference type="InterPro" id="IPR003959">
    <property type="entry name" value="ATPase_AAA_core"/>
</dbReference>
<dbReference type="InterPro" id="IPR027417">
    <property type="entry name" value="P-loop_NTPase"/>
</dbReference>
<comment type="subcellular location">
    <subcellularLocation>
        <location evidence="1">Membrane</location>
    </subcellularLocation>
</comment>
<dbReference type="Gene3D" id="1.10.8.60">
    <property type="match status" value="1"/>
</dbReference>
<evidence type="ECO:0000256" key="6">
    <source>
        <dbReference type="ARBA" id="ARBA00023136"/>
    </source>
</evidence>
<dbReference type="SMART" id="SM00382">
    <property type="entry name" value="AAA"/>
    <property type="match status" value="2"/>
</dbReference>
<keyword evidence="5" id="KW-0067">ATP-binding</keyword>
<dbReference type="Pfam" id="PF09262">
    <property type="entry name" value="PEX-1N"/>
    <property type="match status" value="1"/>
</dbReference>